<organism evidence="2 3">
    <name type="scientific">Actinokineospora fastidiosa</name>
    <dbReference type="NCBI Taxonomy" id="1816"/>
    <lineage>
        <taxon>Bacteria</taxon>
        <taxon>Bacillati</taxon>
        <taxon>Actinomycetota</taxon>
        <taxon>Actinomycetes</taxon>
        <taxon>Pseudonocardiales</taxon>
        <taxon>Pseudonocardiaceae</taxon>
        <taxon>Actinokineospora</taxon>
    </lineage>
</organism>
<dbReference type="InterPro" id="IPR027417">
    <property type="entry name" value="P-loop_NTPase"/>
</dbReference>
<gene>
    <name evidence="2" type="ORF">GCM10010171_57030</name>
</gene>
<reference evidence="2" key="1">
    <citation type="journal article" date="2014" name="Int. J. Syst. Evol. Microbiol.">
        <title>Complete genome sequence of Corynebacterium casei LMG S-19264T (=DSM 44701T), isolated from a smear-ripened cheese.</title>
        <authorList>
            <consortium name="US DOE Joint Genome Institute (JGI-PGF)"/>
            <person name="Walter F."/>
            <person name="Albersmeier A."/>
            <person name="Kalinowski J."/>
            <person name="Ruckert C."/>
        </authorList>
    </citation>
    <scope>NUCLEOTIDE SEQUENCE</scope>
    <source>
        <strain evidence="2">JCM 3276</strain>
    </source>
</reference>
<dbReference type="InterPro" id="IPR002789">
    <property type="entry name" value="HerA_central"/>
</dbReference>
<keyword evidence="3" id="KW-1185">Reference proteome</keyword>
<dbReference type="EMBL" id="BMRB01000007">
    <property type="protein sequence ID" value="GGS54479.1"/>
    <property type="molecule type" value="Genomic_DNA"/>
</dbReference>
<protein>
    <recommendedName>
        <fullName evidence="1">Helicase HerA central domain-containing protein</fullName>
    </recommendedName>
</protein>
<evidence type="ECO:0000313" key="3">
    <source>
        <dbReference type="Proteomes" id="UP000660680"/>
    </source>
</evidence>
<evidence type="ECO:0000313" key="2">
    <source>
        <dbReference type="EMBL" id="GGS54479.1"/>
    </source>
</evidence>
<dbReference type="InterPro" id="IPR051162">
    <property type="entry name" value="T4SS_component"/>
</dbReference>
<dbReference type="SUPFAM" id="SSF52540">
    <property type="entry name" value="P-loop containing nucleoside triphosphate hydrolases"/>
    <property type="match status" value="1"/>
</dbReference>
<dbReference type="Gene3D" id="3.40.50.300">
    <property type="entry name" value="P-loop containing nucleotide triphosphate hydrolases"/>
    <property type="match status" value="2"/>
</dbReference>
<dbReference type="AlphaFoldDB" id="A0A918LIZ3"/>
<proteinExistence type="predicted"/>
<reference evidence="2" key="2">
    <citation type="submission" date="2020-09" db="EMBL/GenBank/DDBJ databases">
        <authorList>
            <person name="Sun Q."/>
            <person name="Ohkuma M."/>
        </authorList>
    </citation>
    <scope>NUCLEOTIDE SEQUENCE</scope>
    <source>
        <strain evidence="2">JCM 3276</strain>
    </source>
</reference>
<dbReference type="PANTHER" id="PTHR30121">
    <property type="entry name" value="UNCHARACTERIZED PROTEIN YJGR-RELATED"/>
    <property type="match status" value="1"/>
</dbReference>
<name>A0A918LIZ3_9PSEU</name>
<comment type="caution">
    <text evidence="2">The sequence shown here is derived from an EMBL/GenBank/DDBJ whole genome shotgun (WGS) entry which is preliminary data.</text>
</comment>
<feature type="domain" description="Helicase HerA central" evidence="1">
    <location>
        <begin position="296"/>
        <end position="391"/>
    </location>
</feature>
<evidence type="ECO:0000259" key="1">
    <source>
        <dbReference type="Pfam" id="PF01935"/>
    </source>
</evidence>
<dbReference type="Pfam" id="PF01935">
    <property type="entry name" value="DUF87"/>
    <property type="match status" value="1"/>
</dbReference>
<accession>A0A918LIZ3</accession>
<dbReference type="PANTHER" id="PTHR30121:SF6">
    <property type="entry name" value="SLR6007 PROTEIN"/>
    <property type="match status" value="1"/>
</dbReference>
<sequence>MDPLADFGFHRLVTAPAPLEQDDPTPAQLFAALTAAHASSRGDAVLVAWERPAAGGPMRVLVGGRPAFPGVGIGTPTPVLYPPGATCEPVMSDDVRAGWDRMVWTRCTAEVDPLWAAEENLSRGGFDDYAAHLRCPFAWIILAEPAPADSVQRELTSLDMSIPRLRQRENSESDRTALERAQIRYRELSRGRVSGMWQVHVLAGGATPSEAARAAALLCGSSDLDRLPYTLHPGSDFTGLGVAWDARVEGDGPASPFMASTELVAALARPPRRELPGIRLTERVGFDQTPEWEGGIPVGHVLDDADLPVGEFTVAPGTLNRHTFVAGATGAGKSQTVRHLLEQLTRAGVPWLVIEPAKAEYARMAGRIGAENLSVIRPGAPDAVPLGINPLEPEPGFPVQTHIDLIRALFLAAFEADEPFPQILSHALSRCYTELGWDTVVGAPVRPDRTPRYPTLSDLRRTAMEVVEGIGYGREIADNVRGFIDVRLSSLRMGTPGRFFEGGHPLDLADLLNRNVVLEIEDIGNDQDKAFLIGAMLIRLHEHLRVHRPDTGTLRHVTVIEEAHRLLKRVEPGSPAAHAVELFSSLLAEIRAYGEGIVVAEQIPAKIVPDIIKNTALKIIHRLPAADDRDTVGSTMNLSEAQSRHVVSLPPGRAVIFSDGMDRPVRVEIPLGEDREAPAEGPSVGRSRTRGAGCGLACRTQGACSLREINTAERVASGPRLVLWTELVVIAHVTGHPTPRPDKRWLDELATLNRRTLECAIGHRVEKSVASRYTGLSEHYQPERLIGHVAATMLMAIDGHRTFCNGTEHEWQSGAYRWIDVIRTLQNDQPVHLPTLATRGLNLPDAPKEVQLNALENHPDVWRPPAGTVIGDTAWKTALAALTQSPDTTSGFRNATQYLRLPTNWAEFLLSIDKTT</sequence>
<dbReference type="Proteomes" id="UP000660680">
    <property type="component" value="Unassembled WGS sequence"/>
</dbReference>